<keyword evidence="3" id="KW-0808">Transferase</keyword>
<keyword evidence="6 13" id="KW-1133">Transmembrane helix</keyword>
<evidence type="ECO:0000256" key="12">
    <source>
        <dbReference type="ARBA" id="ARBA00025324"/>
    </source>
</evidence>
<evidence type="ECO:0000256" key="2">
    <source>
        <dbReference type="ARBA" id="ARBA00022475"/>
    </source>
</evidence>
<comment type="caution">
    <text evidence="14">The sequence shown here is derived from an EMBL/GenBank/DDBJ whole genome shotgun (WGS) entry which is preliminary data.</text>
</comment>
<feature type="transmembrane region" description="Helical" evidence="13">
    <location>
        <begin position="120"/>
        <end position="138"/>
    </location>
</feature>
<gene>
    <name evidence="14" type="ORF">ENU66_03385</name>
</gene>
<dbReference type="GO" id="GO:0005886">
    <property type="term" value="C:plasma membrane"/>
    <property type="evidence" value="ECO:0007669"/>
    <property type="project" value="UniProtKB-SubCell"/>
</dbReference>
<evidence type="ECO:0000256" key="5">
    <source>
        <dbReference type="ARBA" id="ARBA00022729"/>
    </source>
</evidence>
<dbReference type="EMBL" id="DTDJ01000025">
    <property type="protein sequence ID" value="HGL17361.1"/>
    <property type="molecule type" value="Genomic_DNA"/>
</dbReference>
<dbReference type="InterPro" id="IPR044021">
    <property type="entry name" value="CrtO"/>
</dbReference>
<organism evidence="14">
    <name type="scientific">candidate division WOR-3 bacterium</name>
    <dbReference type="NCBI Taxonomy" id="2052148"/>
    <lineage>
        <taxon>Bacteria</taxon>
        <taxon>Bacteria division WOR-3</taxon>
    </lineage>
</organism>
<evidence type="ECO:0000256" key="8">
    <source>
        <dbReference type="ARBA" id="ARBA00023315"/>
    </source>
</evidence>
<comment type="pathway">
    <text evidence="9">Carotenoid biosynthesis; staphyloxanthin biosynthesis; staphyloxanthin from farnesyl diphosphate: step 5/5.</text>
</comment>
<comment type="subcellular location">
    <subcellularLocation>
        <location evidence="1">Cell membrane</location>
        <topology evidence="1">Single-pass membrane protein</topology>
    </subcellularLocation>
</comment>
<evidence type="ECO:0000256" key="1">
    <source>
        <dbReference type="ARBA" id="ARBA00004162"/>
    </source>
</evidence>
<feature type="transmembrane region" description="Helical" evidence="13">
    <location>
        <begin position="5"/>
        <end position="25"/>
    </location>
</feature>
<evidence type="ECO:0000256" key="11">
    <source>
        <dbReference type="ARBA" id="ARBA00023667"/>
    </source>
</evidence>
<comment type="function">
    <text evidence="12">Catalyzes the acylation of glycosyl-4,4'-diaponeurosporenoate, i.e. the esterification of glucose at the C6'' position with the carboxyl group of the C(15) fatty acid 12-methyltetradecanoic acid, to yield staphyloxanthin. This is the last step in the biosynthesis of this orange pigment, present in most staphylococci strains.</text>
</comment>
<keyword evidence="4 13" id="KW-0812">Transmembrane</keyword>
<sequence length="160" mass="19659">MQLLIFNFLFWLVLMFFAGIIVHFIPPEFYDPENFLFKPRKIEFDGKLYTSLFAIKKWKDRLPECGEFFKFNPFNKKRLQKMKDLNYFERFILETCRAELTHWIPILLYPVSLLWNPYPASIYVLIFVLLTNFPFLIIQRYNRIRFLRVVDKLRMERQPA</sequence>
<proteinExistence type="inferred from homology"/>
<keyword evidence="8" id="KW-0012">Acyltransferase</keyword>
<evidence type="ECO:0000256" key="9">
    <source>
        <dbReference type="ARBA" id="ARBA00023588"/>
    </source>
</evidence>
<dbReference type="AlphaFoldDB" id="A0A7V3ZXR6"/>
<name>A0A7V3ZXR6_UNCW3</name>
<dbReference type="Pfam" id="PF18927">
    <property type="entry name" value="CrtO"/>
    <property type="match status" value="1"/>
</dbReference>
<keyword evidence="7 13" id="KW-0472">Membrane</keyword>
<keyword evidence="5" id="KW-0732">Signal</keyword>
<comment type="similarity">
    <text evidence="10">Belongs to the acyltransferase CrtO family.</text>
</comment>
<evidence type="ECO:0000313" key="14">
    <source>
        <dbReference type="EMBL" id="HGL17361.1"/>
    </source>
</evidence>
<protein>
    <recommendedName>
        <fullName evidence="11">Glycosyl-4,4'-diaponeurosporenoate acyltransferase</fullName>
    </recommendedName>
</protein>
<reference evidence="14" key="1">
    <citation type="journal article" date="2020" name="mSystems">
        <title>Genome- and Community-Level Interaction Insights into Carbon Utilization and Element Cycling Functions of Hydrothermarchaeota in Hydrothermal Sediment.</title>
        <authorList>
            <person name="Zhou Z."/>
            <person name="Liu Y."/>
            <person name="Xu W."/>
            <person name="Pan J."/>
            <person name="Luo Z.H."/>
            <person name="Li M."/>
        </authorList>
    </citation>
    <scope>NUCLEOTIDE SEQUENCE [LARGE SCALE GENOMIC DNA]</scope>
    <source>
        <strain evidence="14">SpSt-69</strain>
    </source>
</reference>
<evidence type="ECO:0000256" key="13">
    <source>
        <dbReference type="SAM" id="Phobius"/>
    </source>
</evidence>
<accession>A0A7V3ZXR6</accession>
<keyword evidence="2" id="KW-1003">Cell membrane</keyword>
<evidence type="ECO:0000256" key="10">
    <source>
        <dbReference type="ARBA" id="ARBA00023603"/>
    </source>
</evidence>
<evidence type="ECO:0000256" key="7">
    <source>
        <dbReference type="ARBA" id="ARBA00023136"/>
    </source>
</evidence>
<evidence type="ECO:0000256" key="3">
    <source>
        <dbReference type="ARBA" id="ARBA00022679"/>
    </source>
</evidence>
<dbReference type="GO" id="GO:0016746">
    <property type="term" value="F:acyltransferase activity"/>
    <property type="evidence" value="ECO:0007669"/>
    <property type="project" value="UniProtKB-KW"/>
</dbReference>
<evidence type="ECO:0000256" key="6">
    <source>
        <dbReference type="ARBA" id="ARBA00022989"/>
    </source>
</evidence>
<evidence type="ECO:0000256" key="4">
    <source>
        <dbReference type="ARBA" id="ARBA00022692"/>
    </source>
</evidence>
<dbReference type="UniPathway" id="UPA00029">
    <property type="reaction ID" value="UER00560"/>
</dbReference>